<keyword evidence="2" id="KW-1185">Reference proteome</keyword>
<dbReference type="Proteomes" id="UP001165082">
    <property type="component" value="Unassembled WGS sequence"/>
</dbReference>
<comment type="caution">
    <text evidence="1">The sequence shown here is derived from an EMBL/GenBank/DDBJ whole genome shotgun (WGS) entry which is preliminary data.</text>
</comment>
<protein>
    <submittedName>
        <fullName evidence="1">Uncharacterized protein</fullName>
    </submittedName>
</protein>
<dbReference type="AlphaFoldDB" id="A0A9W7G0L4"/>
<evidence type="ECO:0000313" key="1">
    <source>
        <dbReference type="EMBL" id="GMI26264.1"/>
    </source>
</evidence>
<name>A0A9W7G0L4_9STRA</name>
<proteinExistence type="predicted"/>
<gene>
    <name evidence="1" type="ORF">TrRE_jg28</name>
</gene>
<sequence>MKPRDYEDGGDIEHNSTNILAKAIEIGYLSSVDYSPILLGAHAQACAVDSQAPAVFTRHVIVLTRNQDSCVKVLEETIASANGKVTGFAGFVPPVVEGGAWEARVCIEASMQVLNKLAEGIQQHEDVVNVQWQGPARPLESHFYSDFDYKTYNLGSG</sequence>
<organism evidence="1 2">
    <name type="scientific">Triparma retinervis</name>
    <dbReference type="NCBI Taxonomy" id="2557542"/>
    <lineage>
        <taxon>Eukaryota</taxon>
        <taxon>Sar</taxon>
        <taxon>Stramenopiles</taxon>
        <taxon>Ochrophyta</taxon>
        <taxon>Bolidophyceae</taxon>
        <taxon>Parmales</taxon>
        <taxon>Triparmaceae</taxon>
        <taxon>Triparma</taxon>
    </lineage>
</organism>
<evidence type="ECO:0000313" key="2">
    <source>
        <dbReference type="Proteomes" id="UP001165082"/>
    </source>
</evidence>
<dbReference type="EMBL" id="BRXZ01007269">
    <property type="protein sequence ID" value="GMI26264.1"/>
    <property type="molecule type" value="Genomic_DNA"/>
</dbReference>
<reference evidence="1" key="1">
    <citation type="submission" date="2022-07" db="EMBL/GenBank/DDBJ databases">
        <title>Genome analysis of Parmales, a sister group of diatoms, reveals the evolutionary specialization of diatoms from phago-mixotrophs to photoautotrophs.</title>
        <authorList>
            <person name="Ban H."/>
            <person name="Sato S."/>
            <person name="Yoshikawa S."/>
            <person name="Kazumasa Y."/>
            <person name="Nakamura Y."/>
            <person name="Ichinomiya M."/>
            <person name="Saitoh K."/>
            <person name="Sato N."/>
            <person name="Blanc-Mathieu R."/>
            <person name="Endo H."/>
            <person name="Kuwata A."/>
            <person name="Ogata H."/>
        </authorList>
    </citation>
    <scope>NUCLEOTIDE SEQUENCE</scope>
</reference>
<accession>A0A9W7G0L4</accession>